<accession>A0A6A6I6M0</accession>
<dbReference type="SUPFAM" id="SSF56112">
    <property type="entry name" value="Protein kinase-like (PK-like)"/>
    <property type="match status" value="1"/>
</dbReference>
<evidence type="ECO:0000313" key="2">
    <source>
        <dbReference type="Proteomes" id="UP000800094"/>
    </source>
</evidence>
<evidence type="ECO:0000313" key="1">
    <source>
        <dbReference type="EMBL" id="KAF2245173.1"/>
    </source>
</evidence>
<dbReference type="GeneID" id="54583079"/>
<dbReference type="RefSeq" id="XP_033680177.1">
    <property type="nucleotide sequence ID" value="XM_033829749.1"/>
</dbReference>
<dbReference type="EMBL" id="ML987201">
    <property type="protein sequence ID" value="KAF2245173.1"/>
    <property type="molecule type" value="Genomic_DNA"/>
</dbReference>
<reference evidence="1" key="1">
    <citation type="journal article" date="2020" name="Stud. Mycol.">
        <title>101 Dothideomycetes genomes: a test case for predicting lifestyles and emergence of pathogens.</title>
        <authorList>
            <person name="Haridas S."/>
            <person name="Albert R."/>
            <person name="Binder M."/>
            <person name="Bloem J."/>
            <person name="Labutti K."/>
            <person name="Salamov A."/>
            <person name="Andreopoulos B."/>
            <person name="Baker S."/>
            <person name="Barry K."/>
            <person name="Bills G."/>
            <person name="Bluhm B."/>
            <person name="Cannon C."/>
            <person name="Castanera R."/>
            <person name="Culley D."/>
            <person name="Daum C."/>
            <person name="Ezra D."/>
            <person name="Gonzalez J."/>
            <person name="Henrissat B."/>
            <person name="Kuo A."/>
            <person name="Liang C."/>
            <person name="Lipzen A."/>
            <person name="Lutzoni F."/>
            <person name="Magnuson J."/>
            <person name="Mondo S."/>
            <person name="Nolan M."/>
            <person name="Ohm R."/>
            <person name="Pangilinan J."/>
            <person name="Park H.-J."/>
            <person name="Ramirez L."/>
            <person name="Alfaro M."/>
            <person name="Sun H."/>
            <person name="Tritt A."/>
            <person name="Yoshinaga Y."/>
            <person name="Zwiers L.-H."/>
            <person name="Turgeon B."/>
            <person name="Goodwin S."/>
            <person name="Spatafora J."/>
            <person name="Crous P."/>
            <person name="Grigoriev I."/>
        </authorList>
    </citation>
    <scope>NUCLEOTIDE SEQUENCE</scope>
    <source>
        <strain evidence="1">CBS 122368</strain>
    </source>
</reference>
<dbReference type="OrthoDB" id="3645574at2759"/>
<organism evidence="1 2">
    <name type="scientific">Trematosphaeria pertusa</name>
    <dbReference type="NCBI Taxonomy" id="390896"/>
    <lineage>
        <taxon>Eukaryota</taxon>
        <taxon>Fungi</taxon>
        <taxon>Dikarya</taxon>
        <taxon>Ascomycota</taxon>
        <taxon>Pezizomycotina</taxon>
        <taxon>Dothideomycetes</taxon>
        <taxon>Pleosporomycetidae</taxon>
        <taxon>Pleosporales</taxon>
        <taxon>Massarineae</taxon>
        <taxon>Trematosphaeriaceae</taxon>
        <taxon>Trematosphaeria</taxon>
    </lineage>
</organism>
<gene>
    <name evidence="1" type="ORF">BU26DRAFT_522282</name>
</gene>
<dbReference type="PANTHER" id="PTHR21310">
    <property type="entry name" value="AMINOGLYCOSIDE PHOSPHOTRANSFERASE-RELATED-RELATED"/>
    <property type="match status" value="1"/>
</dbReference>
<protein>
    <recommendedName>
        <fullName evidence="3">Aminoglycoside phosphotransferase domain-containing protein</fullName>
    </recommendedName>
</protein>
<dbReference type="PANTHER" id="PTHR21310:SF37">
    <property type="entry name" value="AMINOGLYCOSIDE PHOSPHOTRANSFERASE DOMAIN-CONTAINING PROTEIN"/>
    <property type="match status" value="1"/>
</dbReference>
<dbReference type="AlphaFoldDB" id="A0A6A6I6M0"/>
<name>A0A6A6I6M0_9PLEO</name>
<dbReference type="Proteomes" id="UP000800094">
    <property type="component" value="Unassembled WGS sequence"/>
</dbReference>
<sequence length="515" mass="59367">MPVALELIGRDSITYKSASKAEFNVINEVAYVRAVKELYHNLWQQRASIAALTRHHLRLGAQDTCTVLNPKEWIQGSFNVCVFVEVTSHGLSRRLVFRCPMPHKLAEARYPGTVDEKLSCEVGAYVWVQEKCPDIPVPHLLGFGFLEGGHFTHIAQRPFYVRIMHMFWRCIYSFLRYPILSHYIQSRPGDGIRSAYMLLENIGSETGEMLSATWEKHKSDPSRRQRLFVGMSRIMLSLARVPQPQIGSFRFNHDGTITLTNRPLSCSVAILENDGATRTIQKDNTYTCTEAFVSEMLTFHDHRFLSQPNAVYSADDCRGQMAVKTLLRALSHRFIRREYRNGPFVLQLTDFNASNIFVDQEWNVTCWIDLEWICALPAEMLDVPYWLTGCSIDEICDERYSEFKKVREEFMYILKEEERMAIVEHNVPISTVMQDMWESRGVWFWHCLSSVDAMYVLLELHLCPSGSLPVDIEKALSDFWCRNSDEIVQKKLADKKRYDGELKRLFGEGAAAGDV</sequence>
<dbReference type="InterPro" id="IPR011009">
    <property type="entry name" value="Kinase-like_dom_sf"/>
</dbReference>
<keyword evidence="2" id="KW-1185">Reference proteome</keyword>
<proteinExistence type="predicted"/>
<evidence type="ECO:0008006" key="3">
    <source>
        <dbReference type="Google" id="ProtNLM"/>
    </source>
</evidence>
<dbReference type="InterPro" id="IPR051678">
    <property type="entry name" value="AGP_Transferase"/>
</dbReference>